<dbReference type="Pfam" id="PF03810">
    <property type="entry name" value="IBN_N"/>
    <property type="match status" value="1"/>
</dbReference>
<dbReference type="InterPro" id="IPR016024">
    <property type="entry name" value="ARM-type_fold"/>
</dbReference>
<gene>
    <name evidence="12" type="ORF">TcWFU_000739</name>
</gene>
<protein>
    <submittedName>
        <fullName evidence="12">Importin subunit beta-1</fullName>
    </submittedName>
</protein>
<dbReference type="SMART" id="SM00185">
    <property type="entry name" value="ARM"/>
    <property type="match status" value="5"/>
</dbReference>
<dbReference type="InterPro" id="IPR040122">
    <property type="entry name" value="Importin_beta"/>
</dbReference>
<sequence length="999" mass="109199">MSTVETLLTVLQKTGSNVNNELVAAQQYLEEAAKVDLPGLLKNLSDILANVQCDPISRMQAGLQLKNAIYSKDLAIRMSYHDRWLQMPVDYTNYIKQKCLEALGTETTAHSSAAQCVAHIACAEVPANRWPDLMSKLVMNVTSPSSTESIKHATLEAIGYLCQDIEPAILSNQSSEILTAIIFGMKKEEPSDKVKLAATNALLNSLEFTKRHFDVEHERNYIMQVVCESTQSPDPLIRVAALQCLVKIMSLYYSYMEMYMGQALFAITLNAMKSEIPEVSLQGIEFWSTVSDEELELAIEACECAEKGQPPSVSSRYYAKGALHYIVPILMEILAKQDEGDDDDEWNPSKAAGVCIMLLAQACEDAIVEIVIPFVEQHIQDANWRFRDAAVMSFGSILEGPNPEALKPLVVSAMPVIMNMLGDQSPAVRDTTAWTLGRVCEILPEIALAPEYLSSLVTGLLNGLRSEPRVAANVCWAFSNLADSAIDAVSAGEQGPLEPPTYVLSPYFKVIIEGLLAVTERPDGAQHNLRNAAYSALMSLMKSAAKDCYEEVKRVTTIILERLNYVMSLESQVVSSQDRAQFNDLQSLLCATLQSVLGKISKEDAPALAQPIMSALMAMLASTTNAKASEGAGDQAGELKGTVASTSTGVQEDALLALSALLDVLGEAFLPYLEPVMPILHRCLYLCAETQVCINAIGLLSDLCRVLNKHITPYCDVIVQILMEVLQNTEADKSIRPAILSAFGDISLALGPGFAKYLPVVMETLKQATRAEVDLTDPDMVDYLNSLWSSCLEAYTGIIQGMKEGENGQPSPQLQFVAGHISFIITFIQHVGNEAAATDDIISSSCGLIGDIVSSFGAQILPFIDVTPLQNVLQQGRCRYGGTAILRRRLNAHHCWGFCWLYEDLRPVSIGPSFVTSSAATFRIFTSQPSPATPPSCTNLRHPHLFGIFVEEQMSTFLAFPISSSLLSLQVRDLFLQAYSSTPIIGSTNFYMKPSFCFV</sequence>
<keyword evidence="7" id="KW-0653">Protein transport</keyword>
<name>A0ABR4QNS5_9CEST</name>
<proteinExistence type="inferred from homology"/>
<keyword evidence="9" id="KW-0539">Nucleus</keyword>
<evidence type="ECO:0000256" key="8">
    <source>
        <dbReference type="ARBA" id="ARBA00022990"/>
    </source>
</evidence>
<dbReference type="InterPro" id="IPR021133">
    <property type="entry name" value="HEAT_type_2"/>
</dbReference>
<reference evidence="12 13" key="1">
    <citation type="journal article" date="2022" name="Front. Cell. Infect. Microbiol.">
        <title>The Genomes of Two Strains of Taenia crassiceps the Animal Model for the Study of Human Cysticercosis.</title>
        <authorList>
            <person name="Bobes R.J."/>
            <person name="Estrada K."/>
            <person name="Rios-Valencia D.G."/>
            <person name="Calderon-Gallegos A."/>
            <person name="de la Torre P."/>
            <person name="Carrero J.C."/>
            <person name="Sanchez-Flores A."/>
            <person name="Laclette J.P."/>
        </authorList>
    </citation>
    <scope>NUCLEOTIDE SEQUENCE [LARGE SCALE GENOMIC DNA]</scope>
    <source>
        <strain evidence="12">WFUcys</strain>
    </source>
</reference>
<feature type="domain" description="Importin N-terminal" evidence="11">
    <location>
        <begin position="25"/>
        <end position="105"/>
    </location>
</feature>
<keyword evidence="5" id="KW-0963">Cytoplasm</keyword>
<keyword evidence="13" id="KW-1185">Reference proteome</keyword>
<evidence type="ECO:0000256" key="7">
    <source>
        <dbReference type="ARBA" id="ARBA00022927"/>
    </source>
</evidence>
<evidence type="ECO:0000256" key="4">
    <source>
        <dbReference type="ARBA" id="ARBA00022448"/>
    </source>
</evidence>
<dbReference type="InterPro" id="IPR058584">
    <property type="entry name" value="IMB1_TNPO1-like_TPR"/>
</dbReference>
<dbReference type="Pfam" id="PF13513">
    <property type="entry name" value="HEAT_EZ"/>
    <property type="match status" value="1"/>
</dbReference>
<keyword evidence="6" id="KW-0677">Repeat</keyword>
<dbReference type="Proteomes" id="UP001651158">
    <property type="component" value="Unassembled WGS sequence"/>
</dbReference>
<evidence type="ECO:0000259" key="11">
    <source>
        <dbReference type="PROSITE" id="PS50166"/>
    </source>
</evidence>
<evidence type="ECO:0000256" key="1">
    <source>
        <dbReference type="ARBA" id="ARBA00004259"/>
    </source>
</evidence>
<dbReference type="SUPFAM" id="SSF48371">
    <property type="entry name" value="ARM repeat"/>
    <property type="match status" value="1"/>
</dbReference>
<dbReference type="InterPro" id="IPR011989">
    <property type="entry name" value="ARM-like"/>
</dbReference>
<dbReference type="InterPro" id="IPR001494">
    <property type="entry name" value="Importin-beta_N"/>
</dbReference>
<comment type="caution">
    <text evidence="12">The sequence shown here is derived from an EMBL/GenBank/DDBJ whole genome shotgun (WGS) entry which is preliminary data.</text>
</comment>
<dbReference type="PROSITE" id="PS50077">
    <property type="entry name" value="HEAT_REPEAT"/>
    <property type="match status" value="2"/>
</dbReference>
<keyword evidence="4" id="KW-0813">Transport</keyword>
<feature type="repeat" description="HEAT" evidence="10">
    <location>
        <begin position="413"/>
        <end position="451"/>
    </location>
</feature>
<organism evidence="12 13">
    <name type="scientific">Taenia crassiceps</name>
    <dbReference type="NCBI Taxonomy" id="6207"/>
    <lineage>
        <taxon>Eukaryota</taxon>
        <taxon>Metazoa</taxon>
        <taxon>Spiralia</taxon>
        <taxon>Lophotrochozoa</taxon>
        <taxon>Platyhelminthes</taxon>
        <taxon>Cestoda</taxon>
        <taxon>Eucestoda</taxon>
        <taxon>Cyclophyllidea</taxon>
        <taxon>Taeniidae</taxon>
        <taxon>Taenia</taxon>
    </lineage>
</organism>
<feature type="repeat" description="HEAT" evidence="10">
    <location>
        <begin position="371"/>
        <end position="409"/>
    </location>
</feature>
<dbReference type="InterPro" id="IPR000225">
    <property type="entry name" value="Armadillo"/>
</dbReference>
<dbReference type="Pfam" id="PF02985">
    <property type="entry name" value="HEAT"/>
    <property type="match status" value="1"/>
</dbReference>
<evidence type="ECO:0000256" key="10">
    <source>
        <dbReference type="PROSITE-ProRule" id="PRU00103"/>
    </source>
</evidence>
<evidence type="ECO:0000256" key="2">
    <source>
        <dbReference type="ARBA" id="ARBA00004496"/>
    </source>
</evidence>
<comment type="subcellular location">
    <subcellularLocation>
        <location evidence="2">Cytoplasm</location>
    </subcellularLocation>
    <subcellularLocation>
        <location evidence="1">Nucleus envelope</location>
    </subcellularLocation>
</comment>
<dbReference type="PANTHER" id="PTHR10527">
    <property type="entry name" value="IMPORTIN BETA"/>
    <property type="match status" value="1"/>
</dbReference>
<evidence type="ECO:0000256" key="6">
    <source>
        <dbReference type="ARBA" id="ARBA00022737"/>
    </source>
</evidence>
<accession>A0ABR4QNS5</accession>
<dbReference type="Gene3D" id="1.25.10.10">
    <property type="entry name" value="Leucine-rich Repeat Variant"/>
    <property type="match status" value="1"/>
</dbReference>
<evidence type="ECO:0000313" key="12">
    <source>
        <dbReference type="EMBL" id="KAL5111236.1"/>
    </source>
</evidence>
<evidence type="ECO:0000256" key="9">
    <source>
        <dbReference type="ARBA" id="ARBA00023242"/>
    </source>
</evidence>
<dbReference type="EMBL" id="JAKROA010000001">
    <property type="protein sequence ID" value="KAL5111236.1"/>
    <property type="molecule type" value="Genomic_DNA"/>
</dbReference>
<comment type="similarity">
    <text evidence="3">Belongs to the importin beta family. Importin beta-1 subfamily.</text>
</comment>
<evidence type="ECO:0000256" key="5">
    <source>
        <dbReference type="ARBA" id="ARBA00022490"/>
    </source>
</evidence>
<dbReference type="InterPro" id="IPR000357">
    <property type="entry name" value="HEAT"/>
</dbReference>
<dbReference type="Pfam" id="PF25574">
    <property type="entry name" value="TPR_IMB1"/>
    <property type="match status" value="2"/>
</dbReference>
<evidence type="ECO:0000256" key="3">
    <source>
        <dbReference type="ARBA" id="ARBA00010907"/>
    </source>
</evidence>
<dbReference type="SMART" id="SM00913">
    <property type="entry name" value="IBN_N"/>
    <property type="match status" value="1"/>
</dbReference>
<evidence type="ECO:0000313" key="13">
    <source>
        <dbReference type="Proteomes" id="UP001651158"/>
    </source>
</evidence>
<dbReference type="PROSITE" id="PS50166">
    <property type="entry name" value="IMPORTIN_B_NT"/>
    <property type="match status" value="1"/>
</dbReference>
<keyword evidence="8" id="KW-0007">Acetylation</keyword>